<feature type="domain" description="Reverse transcriptase zinc-binding" evidence="2">
    <location>
        <begin position="540"/>
        <end position="608"/>
    </location>
</feature>
<feature type="compositionally biased region" description="Polar residues" evidence="1">
    <location>
        <begin position="123"/>
        <end position="132"/>
    </location>
</feature>
<dbReference type="InterPro" id="IPR052343">
    <property type="entry name" value="Retrotransposon-Effector_Assoc"/>
</dbReference>
<dbReference type="Pfam" id="PF14392">
    <property type="entry name" value="zf-CCHC_4"/>
    <property type="match status" value="1"/>
</dbReference>
<dbReference type="InterPro" id="IPR025836">
    <property type="entry name" value="Zn_knuckle_CX2CX4HX4C"/>
</dbReference>
<reference evidence="4" key="1">
    <citation type="submission" date="2018-02" db="EMBL/GenBank/DDBJ databases">
        <authorList>
            <person name="Cohen D.B."/>
            <person name="Kent A.D."/>
        </authorList>
    </citation>
    <scope>NUCLEOTIDE SEQUENCE</scope>
</reference>
<name>A0A2N9G559_FAGSY</name>
<evidence type="ECO:0000313" key="4">
    <source>
        <dbReference type="EMBL" id="SPC94605.1"/>
    </source>
</evidence>
<evidence type="ECO:0000256" key="1">
    <source>
        <dbReference type="SAM" id="MobiDB-lite"/>
    </source>
</evidence>
<dbReference type="AlphaFoldDB" id="A0A2N9G559"/>
<feature type="domain" description="Zinc knuckle CX2CX4HX4C" evidence="3">
    <location>
        <begin position="1"/>
        <end position="28"/>
    </location>
</feature>
<dbReference type="EMBL" id="OIVN01001491">
    <property type="protein sequence ID" value="SPC94605.1"/>
    <property type="molecule type" value="Genomic_DNA"/>
</dbReference>
<accession>A0A2N9G559</accession>
<evidence type="ECO:0008006" key="5">
    <source>
        <dbReference type="Google" id="ProtNLM"/>
    </source>
</evidence>
<dbReference type="Pfam" id="PF13966">
    <property type="entry name" value="zf-RVT"/>
    <property type="match status" value="1"/>
</dbReference>
<sequence length="696" mass="77531">MWVYFKYERLPLFCYGCGRLWHGGGGCPVNNKSLGGVHSGMDQFGPWLWATNGLIGSKEGIQRASVEHKARSNVRGSPVQCYGESNASASGAVDGGGNGGRICKRKIGSSVKESSKTKTKTSLQVGSSTSSIRKQRKGSGSGFKRSLSAKVSPHIKKLCVRDGVCSGVAIELSTEAVVQPYRAMEIYRFFWSSKGLLMVGVLGVVEAVGKAEFPSLVKEAWASVKDGPALEQVTHKIKACQDWLAVWEGTAVLERVQHKISLEMNQSFSQMFTGEEVEKALYQIGPLKALGPDGLPPVFYQSFWDDIGPAMTSAVLESNRLKCILPDIISHTQSALVPGRLIVDNILVAFEMLNSLKNYTGKGPGQMALKLDMTKANDRVEWCFLEGMMRKMGFCDSWVRLIMGCITSVQYSVVVNGSSQGQIIPTHGLQHEKYLGLPSFVGRAKYRTFSELKEKVWKRVNGCKEQLLSQAGHEILIKGSRWRVGDGNAISVCQERWLPDQSSSGFYYTIPKLSPSTMVSDLIDHEHGCWDEEGTSTGMFSVRSAYYVAMKLKSDLERPEASNSVEFQKFWRAVWCVELPRKCQNFLWRLCHNVLPTKDNLTKRKWKVVGLDHDWRDPMDWVWGIWETKGVKGLLWFTLMGWSLWNARNSAVFKGSVKLPLVLRVRWVPPEEGWMKVNMDGAVFHDIGKVGAGVVI</sequence>
<dbReference type="PANTHER" id="PTHR46890">
    <property type="entry name" value="NON-LTR RETROLELEMENT REVERSE TRANSCRIPTASE-LIKE PROTEIN-RELATED"/>
    <property type="match status" value="1"/>
</dbReference>
<dbReference type="PANTHER" id="PTHR46890:SF48">
    <property type="entry name" value="RNA-DIRECTED DNA POLYMERASE"/>
    <property type="match status" value="1"/>
</dbReference>
<evidence type="ECO:0000259" key="3">
    <source>
        <dbReference type="Pfam" id="PF14392"/>
    </source>
</evidence>
<proteinExistence type="predicted"/>
<organism evidence="4">
    <name type="scientific">Fagus sylvatica</name>
    <name type="common">Beechnut</name>
    <dbReference type="NCBI Taxonomy" id="28930"/>
    <lineage>
        <taxon>Eukaryota</taxon>
        <taxon>Viridiplantae</taxon>
        <taxon>Streptophyta</taxon>
        <taxon>Embryophyta</taxon>
        <taxon>Tracheophyta</taxon>
        <taxon>Spermatophyta</taxon>
        <taxon>Magnoliopsida</taxon>
        <taxon>eudicotyledons</taxon>
        <taxon>Gunneridae</taxon>
        <taxon>Pentapetalae</taxon>
        <taxon>rosids</taxon>
        <taxon>fabids</taxon>
        <taxon>Fagales</taxon>
        <taxon>Fagaceae</taxon>
        <taxon>Fagus</taxon>
    </lineage>
</organism>
<gene>
    <name evidence="4" type="ORF">FSB_LOCUS22487</name>
</gene>
<dbReference type="InterPro" id="IPR026960">
    <property type="entry name" value="RVT-Znf"/>
</dbReference>
<protein>
    <recommendedName>
        <fullName evidence="5">Reverse transcriptase zinc-binding domain-containing protein</fullName>
    </recommendedName>
</protein>
<evidence type="ECO:0000259" key="2">
    <source>
        <dbReference type="Pfam" id="PF13966"/>
    </source>
</evidence>
<feature type="region of interest" description="Disordered" evidence="1">
    <location>
        <begin position="111"/>
        <end position="146"/>
    </location>
</feature>